<evidence type="ECO:0000259" key="4">
    <source>
        <dbReference type="PROSITE" id="PS50949"/>
    </source>
</evidence>
<dbReference type="PANTHER" id="PTHR44846:SF17">
    <property type="entry name" value="GNTR-FAMILY TRANSCRIPTIONAL REGULATOR"/>
    <property type="match status" value="1"/>
</dbReference>
<dbReference type="SUPFAM" id="SSF46785">
    <property type="entry name" value="Winged helix' DNA-binding domain"/>
    <property type="match status" value="1"/>
</dbReference>
<evidence type="ECO:0000256" key="3">
    <source>
        <dbReference type="ARBA" id="ARBA00023163"/>
    </source>
</evidence>
<dbReference type="Pfam" id="PF07702">
    <property type="entry name" value="UTRA"/>
    <property type="match status" value="1"/>
</dbReference>
<dbReference type="SMART" id="SM00866">
    <property type="entry name" value="UTRA"/>
    <property type="match status" value="1"/>
</dbReference>
<dbReference type="InterPro" id="IPR000524">
    <property type="entry name" value="Tscrpt_reg_HTH_GntR"/>
</dbReference>
<dbReference type="PANTHER" id="PTHR44846">
    <property type="entry name" value="MANNOSYL-D-GLYCERATE TRANSPORT/METABOLISM SYSTEM REPRESSOR MNGR-RELATED"/>
    <property type="match status" value="1"/>
</dbReference>
<feature type="domain" description="HTH gntR-type" evidence="4">
    <location>
        <begin position="9"/>
        <end position="77"/>
    </location>
</feature>
<evidence type="ECO:0000256" key="2">
    <source>
        <dbReference type="ARBA" id="ARBA00023125"/>
    </source>
</evidence>
<dbReference type="PRINTS" id="PR00035">
    <property type="entry name" value="HTHGNTR"/>
</dbReference>
<dbReference type="CDD" id="cd07377">
    <property type="entry name" value="WHTH_GntR"/>
    <property type="match status" value="1"/>
</dbReference>
<dbReference type="AlphaFoldDB" id="A0AAC9MX45"/>
<dbReference type="GO" id="GO:0045892">
    <property type="term" value="P:negative regulation of DNA-templated transcription"/>
    <property type="evidence" value="ECO:0007669"/>
    <property type="project" value="TreeGrafter"/>
</dbReference>
<evidence type="ECO:0000313" key="6">
    <source>
        <dbReference type="Proteomes" id="UP000095210"/>
    </source>
</evidence>
<keyword evidence="2" id="KW-0238">DNA-binding</keyword>
<dbReference type="Proteomes" id="UP000095210">
    <property type="component" value="Chromosome"/>
</dbReference>
<dbReference type="SMART" id="SM00345">
    <property type="entry name" value="HTH_GNTR"/>
    <property type="match status" value="1"/>
</dbReference>
<dbReference type="GO" id="GO:0003700">
    <property type="term" value="F:DNA-binding transcription factor activity"/>
    <property type="evidence" value="ECO:0007669"/>
    <property type="project" value="InterPro"/>
</dbReference>
<dbReference type="InterPro" id="IPR036388">
    <property type="entry name" value="WH-like_DNA-bd_sf"/>
</dbReference>
<reference evidence="6" key="1">
    <citation type="submission" date="2016-03" db="EMBL/GenBank/DDBJ databases">
        <title>Complete genome sequence of the type strain Actinoalloteichus hymeniacidonis DSM 45092.</title>
        <authorList>
            <person name="Schaffert L."/>
            <person name="Albersmeier A."/>
            <person name="Winkler A."/>
            <person name="Kalinowski J."/>
            <person name="Zotchev S."/>
            <person name="Ruckert C."/>
        </authorList>
    </citation>
    <scope>NUCLEOTIDE SEQUENCE [LARGE SCALE GENOMIC DNA]</scope>
    <source>
        <strain evidence="6">HPA177(T) (DSM 45092(T))</strain>
    </source>
</reference>
<dbReference type="InterPro" id="IPR050679">
    <property type="entry name" value="Bact_HTH_transcr_reg"/>
</dbReference>
<keyword evidence="6" id="KW-1185">Reference proteome</keyword>
<keyword evidence="3" id="KW-0804">Transcription</keyword>
<proteinExistence type="predicted"/>
<name>A0AAC9MX45_9PSEU</name>
<dbReference type="InterPro" id="IPR028978">
    <property type="entry name" value="Chorismate_lyase_/UTRA_dom_sf"/>
</dbReference>
<dbReference type="Gene3D" id="1.10.10.10">
    <property type="entry name" value="Winged helix-like DNA-binding domain superfamily/Winged helix DNA-binding domain"/>
    <property type="match status" value="1"/>
</dbReference>
<evidence type="ECO:0000313" key="5">
    <source>
        <dbReference type="EMBL" id="AOS61502.1"/>
    </source>
</evidence>
<protein>
    <submittedName>
        <fullName evidence="5">Transcriptional regulator</fullName>
    </submittedName>
</protein>
<sequence length="247" mass="26651">MSPVIDRPVPPYLQVLEHIRNQIIDGTLAPGASVPSERQIVVDWEVSRSTATKVLAALRADGLVESIQGVGTIVRAAALRPESPQDRFARARRTGKIYGPDEYAKITEASLAAASAYLADVFGIDEGRDLIRRVRVTYRGDSPISLSTSWFDASHAETAPALLTTERIKGGTAAYLEQTANLVIARGRDDKSARTATTEDSEALGVPIGSPVLAGRNTVWTEDGVVIEYGESVRPANHWASTSWLLD</sequence>
<dbReference type="PROSITE" id="PS50949">
    <property type="entry name" value="HTH_GNTR"/>
    <property type="match status" value="1"/>
</dbReference>
<dbReference type="SUPFAM" id="SSF64288">
    <property type="entry name" value="Chorismate lyase-like"/>
    <property type="match status" value="1"/>
</dbReference>
<organism evidence="5 6">
    <name type="scientific">Actinoalloteichus hymeniacidonis</name>
    <dbReference type="NCBI Taxonomy" id="340345"/>
    <lineage>
        <taxon>Bacteria</taxon>
        <taxon>Bacillati</taxon>
        <taxon>Actinomycetota</taxon>
        <taxon>Actinomycetes</taxon>
        <taxon>Pseudonocardiales</taxon>
        <taxon>Pseudonocardiaceae</taxon>
        <taxon>Actinoalloteichus</taxon>
    </lineage>
</organism>
<evidence type="ECO:0000256" key="1">
    <source>
        <dbReference type="ARBA" id="ARBA00023015"/>
    </source>
</evidence>
<keyword evidence="1" id="KW-0805">Transcription regulation</keyword>
<dbReference type="Pfam" id="PF00392">
    <property type="entry name" value="GntR"/>
    <property type="match status" value="1"/>
</dbReference>
<dbReference type="GO" id="GO:0003677">
    <property type="term" value="F:DNA binding"/>
    <property type="evidence" value="ECO:0007669"/>
    <property type="project" value="UniProtKB-KW"/>
</dbReference>
<gene>
    <name evidence="5" type="ORF">TL08_03350</name>
</gene>
<dbReference type="InterPro" id="IPR036390">
    <property type="entry name" value="WH_DNA-bd_sf"/>
</dbReference>
<accession>A0AAC9MX45</accession>
<dbReference type="KEGG" id="ahm:TL08_03350"/>
<dbReference type="EMBL" id="CP014859">
    <property type="protein sequence ID" value="AOS61502.1"/>
    <property type="molecule type" value="Genomic_DNA"/>
</dbReference>
<dbReference type="Gene3D" id="3.40.1410.10">
    <property type="entry name" value="Chorismate lyase-like"/>
    <property type="match status" value="1"/>
</dbReference>
<dbReference type="InterPro" id="IPR011663">
    <property type="entry name" value="UTRA"/>
</dbReference>